<organism evidence="1">
    <name type="scientific">Dolomedes mizhoanus</name>
    <dbReference type="NCBI Taxonomy" id="1366394"/>
    <lineage>
        <taxon>Eukaryota</taxon>
        <taxon>Metazoa</taxon>
        <taxon>Ecdysozoa</taxon>
        <taxon>Arthropoda</taxon>
        <taxon>Chelicerata</taxon>
        <taxon>Arachnida</taxon>
        <taxon>Araneae</taxon>
        <taxon>Araneomorphae</taxon>
        <taxon>Entelegynae</taxon>
        <taxon>Lycosoidea</taxon>
        <taxon>Pisauridae</taxon>
        <taxon>Dolomedes</taxon>
    </lineage>
</organism>
<proteinExistence type="predicted"/>
<reference evidence="1" key="1">
    <citation type="journal article" date="2013" name="Toxicon">
        <title>Transcriptome analysis of venom glands from a single fishing spider Dolomedes mizhoanus.</title>
        <authorList>
            <person name="Jiang L."/>
            <person name="Liu C."/>
            <person name="Duan Z."/>
            <person name="Deng M."/>
            <person name="Tang X."/>
            <person name="Liang S."/>
        </authorList>
    </citation>
    <scope>NUCLEOTIDE SEQUENCE</scope>
    <source>
        <strain evidence="1">DM-143</strain>
    </source>
</reference>
<dbReference type="EMBL" id="KC480162">
    <property type="protein sequence ID" value="AGR53525.1"/>
    <property type="molecule type" value="Genomic_DNA"/>
</dbReference>
<sequence>MVLPALGYKHFENMNYFKVTCLLFVVFVYCARSITGESENKFQDELEKGQGLIDEEEARSPMV</sequence>
<name>S5MFK5_9ARAC</name>
<dbReference type="AlphaFoldDB" id="S5MFK5"/>
<evidence type="ECO:0000313" key="1">
    <source>
        <dbReference type="EMBL" id="AGR53525.1"/>
    </source>
</evidence>
<accession>S5MFK5</accession>
<protein>
    <submittedName>
        <fullName evidence="1">Uncharacterized protein</fullName>
    </submittedName>
</protein>